<comment type="caution">
    <text evidence="1">The sequence shown here is derived from an EMBL/GenBank/DDBJ whole genome shotgun (WGS) entry which is preliminary data.</text>
</comment>
<dbReference type="Proteomes" id="UP001303889">
    <property type="component" value="Unassembled WGS sequence"/>
</dbReference>
<dbReference type="InterPro" id="IPR011990">
    <property type="entry name" value="TPR-like_helical_dom_sf"/>
</dbReference>
<reference evidence="1" key="1">
    <citation type="journal article" date="2023" name="Mol. Phylogenet. Evol.">
        <title>Genome-scale phylogeny and comparative genomics of the fungal order Sordariales.</title>
        <authorList>
            <person name="Hensen N."/>
            <person name="Bonometti L."/>
            <person name="Westerberg I."/>
            <person name="Brannstrom I.O."/>
            <person name="Guillou S."/>
            <person name="Cros-Aarteil S."/>
            <person name="Calhoun S."/>
            <person name="Haridas S."/>
            <person name="Kuo A."/>
            <person name="Mondo S."/>
            <person name="Pangilinan J."/>
            <person name="Riley R."/>
            <person name="LaButti K."/>
            <person name="Andreopoulos B."/>
            <person name="Lipzen A."/>
            <person name="Chen C."/>
            <person name="Yan M."/>
            <person name="Daum C."/>
            <person name="Ng V."/>
            <person name="Clum A."/>
            <person name="Steindorff A."/>
            <person name="Ohm R.A."/>
            <person name="Martin F."/>
            <person name="Silar P."/>
            <person name="Natvig D.O."/>
            <person name="Lalanne C."/>
            <person name="Gautier V."/>
            <person name="Ament-Velasquez S.L."/>
            <person name="Kruys A."/>
            <person name="Hutchinson M.I."/>
            <person name="Powell A.J."/>
            <person name="Barry K."/>
            <person name="Miller A.N."/>
            <person name="Grigoriev I.V."/>
            <person name="Debuchy R."/>
            <person name="Gladieux P."/>
            <person name="Hiltunen Thoren M."/>
            <person name="Johannesson H."/>
        </authorList>
    </citation>
    <scope>NUCLEOTIDE SEQUENCE</scope>
    <source>
        <strain evidence="1">CBS 103.79</strain>
    </source>
</reference>
<evidence type="ECO:0000313" key="2">
    <source>
        <dbReference type="Proteomes" id="UP001303889"/>
    </source>
</evidence>
<keyword evidence="2" id="KW-1185">Reference proteome</keyword>
<organism evidence="1 2">
    <name type="scientific">Staphylotrichum tortipilum</name>
    <dbReference type="NCBI Taxonomy" id="2831512"/>
    <lineage>
        <taxon>Eukaryota</taxon>
        <taxon>Fungi</taxon>
        <taxon>Dikarya</taxon>
        <taxon>Ascomycota</taxon>
        <taxon>Pezizomycotina</taxon>
        <taxon>Sordariomycetes</taxon>
        <taxon>Sordariomycetidae</taxon>
        <taxon>Sordariales</taxon>
        <taxon>Chaetomiaceae</taxon>
        <taxon>Staphylotrichum</taxon>
    </lineage>
</organism>
<dbReference type="AlphaFoldDB" id="A0AAN6RN80"/>
<dbReference type="EMBL" id="MU856178">
    <property type="protein sequence ID" value="KAK3897392.1"/>
    <property type="molecule type" value="Genomic_DNA"/>
</dbReference>
<dbReference type="Gene3D" id="1.25.40.10">
    <property type="entry name" value="Tetratricopeptide repeat domain"/>
    <property type="match status" value="1"/>
</dbReference>
<feature type="non-terminal residue" evidence="1">
    <location>
        <position position="1"/>
    </location>
</feature>
<evidence type="ECO:0000313" key="1">
    <source>
        <dbReference type="EMBL" id="KAK3897392.1"/>
    </source>
</evidence>
<accession>A0AAN6RN80</accession>
<evidence type="ECO:0008006" key="3">
    <source>
        <dbReference type="Google" id="ProtNLM"/>
    </source>
</evidence>
<reference evidence="1" key="2">
    <citation type="submission" date="2023-05" db="EMBL/GenBank/DDBJ databases">
        <authorList>
            <consortium name="Lawrence Berkeley National Laboratory"/>
            <person name="Steindorff A."/>
            <person name="Hensen N."/>
            <person name="Bonometti L."/>
            <person name="Westerberg I."/>
            <person name="Brannstrom I.O."/>
            <person name="Guillou S."/>
            <person name="Cros-Aarteil S."/>
            <person name="Calhoun S."/>
            <person name="Haridas S."/>
            <person name="Kuo A."/>
            <person name="Mondo S."/>
            <person name="Pangilinan J."/>
            <person name="Riley R."/>
            <person name="Labutti K."/>
            <person name="Andreopoulos B."/>
            <person name="Lipzen A."/>
            <person name="Chen C."/>
            <person name="Yanf M."/>
            <person name="Daum C."/>
            <person name="Ng V."/>
            <person name="Clum A."/>
            <person name="Ohm R."/>
            <person name="Martin F."/>
            <person name="Silar P."/>
            <person name="Natvig D."/>
            <person name="Lalanne C."/>
            <person name="Gautier V."/>
            <person name="Ament-Velasquez S.L."/>
            <person name="Kruys A."/>
            <person name="Hutchinson M.I."/>
            <person name="Powell A.J."/>
            <person name="Barry K."/>
            <person name="Miller A.N."/>
            <person name="Grigoriev I.V."/>
            <person name="Debuchy R."/>
            <person name="Gladieux P."/>
            <person name="Thoren M.H."/>
            <person name="Johannesson H."/>
        </authorList>
    </citation>
    <scope>NUCLEOTIDE SEQUENCE</scope>
    <source>
        <strain evidence="1">CBS 103.79</strain>
    </source>
</reference>
<proteinExistence type="predicted"/>
<dbReference type="SUPFAM" id="SSF48452">
    <property type="entry name" value="TPR-like"/>
    <property type="match status" value="1"/>
</dbReference>
<dbReference type="Pfam" id="PF13374">
    <property type="entry name" value="TPR_10"/>
    <property type="match status" value="1"/>
</dbReference>
<name>A0AAN6RN80_9PEZI</name>
<protein>
    <recommendedName>
        <fullName evidence="3">Kinesin light chain</fullName>
    </recommendedName>
</protein>
<sequence length="77" mass="8813">AEKLEVLVMETRKTKLGADHPDMLTSMNNLAFTWQVQDRFADALALMEDCDRARQRVLGADHPETLSSLATLVKWRR</sequence>
<gene>
    <name evidence="1" type="ORF">C8A05DRAFT_19834</name>
</gene>